<dbReference type="PANTHER" id="PTHR35372">
    <property type="entry name" value="ATP BINDING PROTEIN-RELATED"/>
    <property type="match status" value="1"/>
</dbReference>
<dbReference type="InterPro" id="IPR014015">
    <property type="entry name" value="Helicase_SF3_DNA-vir"/>
</dbReference>
<dbReference type="Pfam" id="PF08706">
    <property type="entry name" value="D5_N"/>
    <property type="match status" value="1"/>
</dbReference>
<keyword evidence="1" id="KW-0547">Nucleotide-binding</keyword>
<dbReference type="Gene3D" id="3.40.50.300">
    <property type="entry name" value="P-loop containing nucleotide triphosphate hydrolases"/>
    <property type="match status" value="1"/>
</dbReference>
<dbReference type="PANTHER" id="PTHR35372:SF2">
    <property type="entry name" value="SF3 HELICASE DOMAIN-CONTAINING PROTEIN"/>
    <property type="match status" value="1"/>
</dbReference>
<dbReference type="InterPro" id="IPR027417">
    <property type="entry name" value="P-loop_NTPase"/>
</dbReference>
<gene>
    <name evidence="6" type="ordered locus">Metev_0452</name>
</gene>
<protein>
    <submittedName>
        <fullName evidence="6">Phage/plasmid primase, P4 family</fullName>
    </submittedName>
</protein>
<evidence type="ECO:0000256" key="2">
    <source>
        <dbReference type="ARBA" id="ARBA00022801"/>
    </source>
</evidence>
<dbReference type="HOGENOM" id="CLU_018483_4_1_2"/>
<dbReference type="NCBIfam" id="TIGR01613">
    <property type="entry name" value="primase_Cterm"/>
    <property type="match status" value="1"/>
</dbReference>
<dbReference type="InterPro" id="IPR036390">
    <property type="entry name" value="WH_DNA-bd_sf"/>
</dbReference>
<dbReference type="GO" id="GO:0016787">
    <property type="term" value="F:hydrolase activity"/>
    <property type="evidence" value="ECO:0007669"/>
    <property type="project" value="UniProtKB-KW"/>
</dbReference>
<accession>D7E825</accession>
<sequence length="545" mass="62960">MSGTVNLTENYSTEDKTTYSKITNDKKVETSNIPDLTVMKRCRQNNEFFDSLCNGYITELGYTQEGAVREFITLLASQTRDPNQIERIFDGSGLNNGFDDIIKNKIIDEVLENTEPTRAKKDDPYNKYFSKKGKFVVKYLAEEILRENHFFTLKDTKEVYYYQNGVYLPNGIDEISKQVQDKLDEHYRKSYKKEVIDYIKTKALVDRESINNNKYIINLKNGLYDVSKGKFLPHSPKYMSTIQLPVYYKPEAECPNIEKFLSDVTKSDKDKQLIFEWIGYTLIPNTRLQKFVMFYGPRDGGKSVLIKLITCLLGNYNVSGESLQNLENDDFSIANLEGKLLNAFPDLPDYGFYQNSVIKIMTGDDGYIRVNIKKVQPYKTTITARLMFSTNNLPVIKNPDEAFFKRLMLIEFPNTFQGDSKDVNLIDKLTTSEELSGLLNKAIAALERLLKNGEFSYDLNPLENMELYQKLSNPVAKFADECVGESNEYTFKVDMYNAYVEWCEKEDIVPLKKNEFGKQFKNLGYRDSRLNTGDRSYCWDGVSLI</sequence>
<keyword evidence="3" id="KW-0347">Helicase</keyword>
<proteinExistence type="predicted"/>
<evidence type="ECO:0000259" key="5">
    <source>
        <dbReference type="PROSITE" id="PS51206"/>
    </source>
</evidence>
<dbReference type="InterPro" id="IPR051620">
    <property type="entry name" value="ORF904-like_C"/>
</dbReference>
<feature type="domain" description="SF3 helicase" evidence="5">
    <location>
        <begin position="269"/>
        <end position="425"/>
    </location>
</feature>
<evidence type="ECO:0000256" key="4">
    <source>
        <dbReference type="ARBA" id="ARBA00022840"/>
    </source>
</evidence>
<keyword evidence="4" id="KW-0067">ATP-binding</keyword>
<keyword evidence="7" id="KW-1185">Reference proteome</keyword>
<dbReference type="InterPro" id="IPR045455">
    <property type="entry name" value="NrS-1_pol-like_helicase"/>
</dbReference>
<dbReference type="GO" id="GO:0004386">
    <property type="term" value="F:helicase activity"/>
    <property type="evidence" value="ECO:0007669"/>
    <property type="project" value="UniProtKB-KW"/>
</dbReference>
<dbReference type="Proteomes" id="UP000000391">
    <property type="component" value="Chromosome"/>
</dbReference>
<organism evidence="6 7">
    <name type="scientific">Methanohalobium evestigatum (strain ATCC BAA-1072 / DSM 3721 / NBRC 107634 / OCM 161 / Z-7303)</name>
    <dbReference type="NCBI Taxonomy" id="644295"/>
    <lineage>
        <taxon>Archaea</taxon>
        <taxon>Methanobacteriati</taxon>
        <taxon>Methanobacteriota</taxon>
        <taxon>Stenosarchaea group</taxon>
        <taxon>Methanomicrobia</taxon>
        <taxon>Methanosarcinales</taxon>
        <taxon>Methanosarcinaceae</taxon>
        <taxon>Methanohalobium</taxon>
    </lineage>
</organism>
<evidence type="ECO:0000313" key="6">
    <source>
        <dbReference type="EMBL" id="ADI73367.1"/>
    </source>
</evidence>
<keyword evidence="2" id="KW-0378">Hydrolase</keyword>
<dbReference type="AlphaFoldDB" id="D7E825"/>
<dbReference type="GeneID" id="9346071"/>
<dbReference type="InterPro" id="IPR004968">
    <property type="entry name" value="DNA_primase/NTPase_C"/>
</dbReference>
<dbReference type="InterPro" id="IPR006500">
    <property type="entry name" value="Helicase_put_C_phage/plasmid"/>
</dbReference>
<dbReference type="PROSITE" id="PS51206">
    <property type="entry name" value="SF3_HELICASE_1"/>
    <property type="match status" value="1"/>
</dbReference>
<evidence type="ECO:0000256" key="1">
    <source>
        <dbReference type="ARBA" id="ARBA00022741"/>
    </source>
</evidence>
<dbReference type="RefSeq" id="WP_013193935.1">
    <property type="nucleotide sequence ID" value="NC_014253.1"/>
</dbReference>
<dbReference type="Pfam" id="PF03288">
    <property type="entry name" value="Pox_D5"/>
    <property type="match status" value="1"/>
</dbReference>
<dbReference type="EMBL" id="CP002069">
    <property type="protein sequence ID" value="ADI73367.1"/>
    <property type="molecule type" value="Genomic_DNA"/>
</dbReference>
<evidence type="ECO:0000256" key="3">
    <source>
        <dbReference type="ARBA" id="ARBA00022806"/>
    </source>
</evidence>
<dbReference type="KEGG" id="mev:Metev_0452"/>
<evidence type="ECO:0000313" key="7">
    <source>
        <dbReference type="Proteomes" id="UP000000391"/>
    </source>
</evidence>
<name>D7E825_METEZ</name>
<dbReference type="InterPro" id="IPR014818">
    <property type="entry name" value="Phage/plasmid_primase_P4_C"/>
</dbReference>
<dbReference type="SUPFAM" id="SSF52540">
    <property type="entry name" value="P-loop containing nucleoside triphosphate hydrolases"/>
    <property type="match status" value="1"/>
</dbReference>
<dbReference type="GO" id="GO:0005524">
    <property type="term" value="F:ATP binding"/>
    <property type="evidence" value="ECO:0007669"/>
    <property type="project" value="UniProtKB-KW"/>
</dbReference>
<dbReference type="OrthoDB" id="142922at2157"/>
<reference evidence="6 7" key="1">
    <citation type="submission" date="2010-06" db="EMBL/GenBank/DDBJ databases">
        <title>Complete sequence chromosome of Methanohalobium evestigatum Z-7303.</title>
        <authorList>
            <consortium name="US DOE Joint Genome Institute"/>
            <person name="Lucas S."/>
            <person name="Copeland A."/>
            <person name="Lapidus A."/>
            <person name="Cheng J.-F."/>
            <person name="Bruce D."/>
            <person name="Goodwin L."/>
            <person name="Pitluck S."/>
            <person name="Saunders E."/>
            <person name="Detter J.C."/>
            <person name="Han C."/>
            <person name="Tapia R."/>
            <person name="Land M."/>
            <person name="Hauser L."/>
            <person name="Kyrpides N."/>
            <person name="Mikhailova N."/>
            <person name="Sieprawska-Lupa M."/>
            <person name="Whitman W.B."/>
            <person name="Anderson I."/>
            <person name="Woyke T."/>
        </authorList>
    </citation>
    <scope>NUCLEOTIDE SEQUENCE [LARGE SCALE GENOMIC DNA]</scope>
    <source>
        <strain evidence="7">ATCC BAA-1072 / DSM 3721 / NBRC 107634 / OCM 161 / Z-7303</strain>
    </source>
</reference>
<dbReference type="SMART" id="SM00885">
    <property type="entry name" value="D5_N"/>
    <property type="match status" value="1"/>
</dbReference>
<dbReference type="Pfam" id="PF19263">
    <property type="entry name" value="DUF5906"/>
    <property type="match status" value="1"/>
</dbReference>
<dbReference type="SUPFAM" id="SSF46785">
    <property type="entry name" value="Winged helix' DNA-binding domain"/>
    <property type="match status" value="1"/>
</dbReference>